<dbReference type="SUPFAM" id="SSF52833">
    <property type="entry name" value="Thioredoxin-like"/>
    <property type="match status" value="1"/>
</dbReference>
<feature type="region of interest" description="Disordered" evidence="1">
    <location>
        <begin position="57"/>
        <end position="91"/>
    </location>
</feature>
<evidence type="ECO:0008006" key="4">
    <source>
        <dbReference type="Google" id="ProtNLM"/>
    </source>
</evidence>
<comment type="caution">
    <text evidence="2">The sequence shown here is derived from an EMBL/GenBank/DDBJ whole genome shotgun (WGS) entry which is preliminary data.</text>
</comment>
<keyword evidence="3" id="KW-1185">Reference proteome</keyword>
<dbReference type="AlphaFoldDB" id="A0ABC8R6W4"/>
<organism evidence="2 3">
    <name type="scientific">Ilex paraguariensis</name>
    <name type="common">yerba mate</name>
    <dbReference type="NCBI Taxonomy" id="185542"/>
    <lineage>
        <taxon>Eukaryota</taxon>
        <taxon>Viridiplantae</taxon>
        <taxon>Streptophyta</taxon>
        <taxon>Embryophyta</taxon>
        <taxon>Tracheophyta</taxon>
        <taxon>Spermatophyta</taxon>
        <taxon>Magnoliopsida</taxon>
        <taxon>eudicotyledons</taxon>
        <taxon>Gunneridae</taxon>
        <taxon>Pentapetalae</taxon>
        <taxon>asterids</taxon>
        <taxon>campanulids</taxon>
        <taxon>Aquifoliales</taxon>
        <taxon>Aquifoliaceae</taxon>
        <taxon>Ilex</taxon>
    </lineage>
</organism>
<dbReference type="InterPro" id="IPR036249">
    <property type="entry name" value="Thioredoxin-like_sf"/>
</dbReference>
<dbReference type="InterPro" id="IPR003774">
    <property type="entry name" value="AlgH-like"/>
</dbReference>
<reference evidence="2 3" key="1">
    <citation type="submission" date="2024-02" db="EMBL/GenBank/DDBJ databases">
        <authorList>
            <person name="Vignale AGUSTIN F."/>
            <person name="Sosa J E."/>
            <person name="Modenutti C."/>
        </authorList>
    </citation>
    <scope>NUCLEOTIDE SEQUENCE [LARGE SCALE GENOMIC DNA]</scope>
</reference>
<proteinExistence type="predicted"/>
<dbReference type="EMBL" id="CAUOFW020001070">
    <property type="protein sequence ID" value="CAK9140746.1"/>
    <property type="molecule type" value="Genomic_DNA"/>
</dbReference>
<evidence type="ECO:0000313" key="3">
    <source>
        <dbReference type="Proteomes" id="UP001642360"/>
    </source>
</evidence>
<gene>
    <name evidence="2" type="ORF">ILEXP_LOCUS8259</name>
</gene>
<evidence type="ECO:0000313" key="2">
    <source>
        <dbReference type="EMBL" id="CAK9140746.1"/>
    </source>
</evidence>
<evidence type="ECO:0000256" key="1">
    <source>
        <dbReference type="SAM" id="MobiDB-lite"/>
    </source>
</evidence>
<dbReference type="Gene3D" id="3.40.30.10">
    <property type="entry name" value="Glutaredoxin"/>
    <property type="match status" value="2"/>
</dbReference>
<protein>
    <recommendedName>
        <fullName evidence="4">Thioredoxin domain-containing protein</fullName>
    </recommendedName>
</protein>
<dbReference type="Proteomes" id="UP001642360">
    <property type="component" value="Unassembled WGS sequence"/>
</dbReference>
<sequence length="447" mass="50090">MILEDSVHDPEPTLPANKPSVLLFIDRSSDSLEIRRKSKEALDALRELELHYNQMTGQNIAGPEKSMAESYQASKSTYGHPRRELSPIPPNQITLKDKMSVMVLNDGKYVTVEQLASDLQGSSLHEILAYVLKHKKEIKFSSLAKGAGFQLLSNDFDVKIAEGFTAQTEVQSYKASAEELIEGLLRGSVNLEKDQISHMAGIFETEHEEESKPTDTGLSQQGDEKTFADIRPQLSVEPDSHHKNKVVYGAEDGEVEQKMLSEEEKVEQQLHSKGFRISFFFFDGQYWLHEALTSGSKIPSMVIIDPISQLHYVLPEEAEFSFSSLHDFIGRFFNGSLLPCQRSESVVLSPKEAPSPPFVNLDFHEVDSIPRVTINTFSKLVIGNKSDSAKAGPAWEKDVLVLFSNSWCGFCQRMELVVREVHKAIRGYANMLKTGRKNEKPLLSSGK</sequence>
<dbReference type="PANTHER" id="PTHR31984">
    <property type="entry name" value="TRANSPORTER, PUTATIVE (DUF179)-RELATED"/>
    <property type="match status" value="1"/>
</dbReference>
<name>A0ABC8R6W4_9AQUA</name>
<accession>A0ABC8R6W4</accession>
<dbReference type="PANTHER" id="PTHR31984:SF12">
    <property type="entry name" value="THIOREDOXIN DOMAIN-CONTAINING PROTEIN"/>
    <property type="match status" value="1"/>
</dbReference>